<proteinExistence type="predicted"/>
<evidence type="ECO:0000313" key="1">
    <source>
        <dbReference type="EMBL" id="AIC96096.1"/>
    </source>
</evidence>
<dbReference type="PATRIC" id="fig|1246626.3.peg.3538"/>
<dbReference type="eggNOG" id="COG2433">
    <property type="taxonomic scope" value="Bacteria"/>
</dbReference>
<gene>
    <name evidence="1" type="ORF">BleG1_3549</name>
</gene>
<reference evidence="1 2" key="1">
    <citation type="journal article" date="2014" name="Gene">
        <title>A comparative genomic analysis of the alkalitolerant soil bacterium Bacillus lehensis G1.</title>
        <authorList>
            <person name="Noor Y.M."/>
            <person name="Samsulrizal N.H."/>
            <person name="Jema'on N.A."/>
            <person name="Low K.O."/>
            <person name="Ramli A.N."/>
            <person name="Alias N.I."/>
            <person name="Damis S.I."/>
            <person name="Fuzi S.F."/>
            <person name="Isa M.N."/>
            <person name="Murad A.M."/>
            <person name="Raih M.F."/>
            <person name="Bakar F.D."/>
            <person name="Najimudin N."/>
            <person name="Mahadi N.M."/>
            <person name="Illias R.M."/>
        </authorList>
    </citation>
    <scope>NUCLEOTIDE SEQUENCE [LARGE SCALE GENOMIC DNA]</scope>
    <source>
        <strain evidence="1 2">G1</strain>
    </source>
</reference>
<dbReference type="RefSeq" id="WP_038483706.1">
    <property type="nucleotide sequence ID" value="NZ_CP003923.1"/>
</dbReference>
<dbReference type="EMBL" id="CP003923">
    <property type="protein sequence ID" value="AIC96096.1"/>
    <property type="molecule type" value="Genomic_DNA"/>
</dbReference>
<dbReference type="AlphaFoldDB" id="A0A060LXY5"/>
<sequence>MSKEIHLFIIWEKARYKENEILLDLKHNDKITVLKTYEIKWNPSNFSKNLSRFYGQKLPIGSHKEKHCGKGEFLLIVVEVNDNIYEVRNTSKGALTVNRIMFDLKTKYRDWTGGGHKIHATNDPVETNHDITLLLGKNEEDFLKSLNDDQESSSEKLNQDLIGTDGWKDIEEFFYVLNSTINYVVLRNFECLPKEYHMDEHGDIDLLTDNYIDMCFITNAKKVFKQKNRVHQKVIINNEAVLFDFRFVGDDYYDQKWQEEILRGRKLVRGFYTPDEDDYIYSLIYHALIHKKNLSKDYKDRIEILMHNNAKKNTSSLLEILKGYMHIKNYKFVEPIDISVFYNYNILKDHKVTLKRKVVTNIRESARKIKRSLIKS</sequence>
<dbReference type="OrthoDB" id="6812310at2"/>
<accession>A0A060LXY5</accession>
<evidence type="ECO:0000313" key="2">
    <source>
        <dbReference type="Proteomes" id="UP000027142"/>
    </source>
</evidence>
<dbReference type="KEGG" id="ble:BleG1_3549"/>
<organism evidence="1 2">
    <name type="scientific">Shouchella lehensis G1</name>
    <dbReference type="NCBI Taxonomy" id="1246626"/>
    <lineage>
        <taxon>Bacteria</taxon>
        <taxon>Bacillati</taxon>
        <taxon>Bacillota</taxon>
        <taxon>Bacilli</taxon>
        <taxon>Bacillales</taxon>
        <taxon>Bacillaceae</taxon>
        <taxon>Shouchella</taxon>
    </lineage>
</organism>
<dbReference type="STRING" id="1246626.BleG1_3549"/>
<name>A0A060LXY5_9BACI</name>
<dbReference type="Proteomes" id="UP000027142">
    <property type="component" value="Chromosome"/>
</dbReference>
<keyword evidence="2" id="KW-1185">Reference proteome</keyword>
<protein>
    <submittedName>
        <fullName evidence="1">Uncharacterized protein</fullName>
    </submittedName>
</protein>
<dbReference type="HOGENOM" id="CLU_787423_0_0_9"/>